<organism evidence="5 8">
    <name type="scientific">Clostridium cochlearium</name>
    <dbReference type="NCBI Taxonomy" id="1494"/>
    <lineage>
        <taxon>Bacteria</taxon>
        <taxon>Bacillati</taxon>
        <taxon>Bacillota</taxon>
        <taxon>Clostridia</taxon>
        <taxon>Eubacteriales</taxon>
        <taxon>Clostridiaceae</taxon>
        <taxon>Clostridium</taxon>
    </lineage>
</organism>
<proteinExistence type="predicted"/>
<protein>
    <submittedName>
        <fullName evidence="6">ATP cone domain-containing protein</fullName>
    </submittedName>
</protein>
<dbReference type="GeneID" id="70578099"/>
<dbReference type="STRING" id="1494.SAMN05216497_11842"/>
<sequence length="89" mass="10250">MYILKKDGRKEKFDINKLRNSMINASNEINTPLNESDLNLLTKCIINILLSINEEIVSSYTVFGVTTECLKKNGFREVARRYTDYSIAI</sequence>
<evidence type="ECO:0000313" key="7">
    <source>
        <dbReference type="Proteomes" id="UP000198811"/>
    </source>
</evidence>
<evidence type="ECO:0000313" key="8">
    <source>
        <dbReference type="Proteomes" id="UP000528432"/>
    </source>
</evidence>
<evidence type="ECO:0000256" key="3">
    <source>
        <dbReference type="PROSITE-ProRule" id="PRU00492"/>
    </source>
</evidence>
<dbReference type="InterPro" id="IPR005144">
    <property type="entry name" value="ATP-cone_dom"/>
</dbReference>
<dbReference type="AlphaFoldDB" id="A0A240AZ01"/>
<evidence type="ECO:0000313" key="5">
    <source>
        <dbReference type="EMBL" id="NOH15157.1"/>
    </source>
</evidence>
<reference evidence="6 7" key="1">
    <citation type="submission" date="2016-10" db="EMBL/GenBank/DDBJ databases">
        <authorList>
            <person name="Varghese N."/>
            <person name="Submissions S."/>
        </authorList>
    </citation>
    <scope>NUCLEOTIDE SEQUENCE [LARGE SCALE GENOMIC DNA]</scope>
    <source>
        <strain evidence="6 7">NLAE-zl-C224</strain>
    </source>
</reference>
<keyword evidence="1 3" id="KW-0547">Nucleotide-binding</keyword>
<evidence type="ECO:0000256" key="2">
    <source>
        <dbReference type="ARBA" id="ARBA00022840"/>
    </source>
</evidence>
<dbReference type="Proteomes" id="UP000528432">
    <property type="component" value="Unassembled WGS sequence"/>
</dbReference>
<gene>
    <name evidence="5" type="ORF">HMJ28_01910</name>
    <name evidence="6" type="ORF">SAMN05216497_11842</name>
</gene>
<reference evidence="5 8" key="2">
    <citation type="submission" date="2020-05" db="EMBL/GenBank/DDBJ databases">
        <title>Draft genome sequence of Clostridium cochlearium strain AGROS13 isolated from a sheep dairy farm in New Zealand.</title>
        <authorList>
            <person name="Gupta T.B."/>
            <person name="Jauregui R."/>
            <person name="Risson A.N."/>
            <person name="Brightwell G."/>
            <person name="Maclean P."/>
        </authorList>
    </citation>
    <scope>NUCLEOTIDE SEQUENCE [LARGE SCALE GENOMIC DNA]</scope>
    <source>
        <strain evidence="5 8">AGROS13</strain>
    </source>
</reference>
<dbReference type="Proteomes" id="UP000198811">
    <property type="component" value="Unassembled WGS sequence"/>
</dbReference>
<comment type="caution">
    <text evidence="5">The sequence shown here is derived from an EMBL/GenBank/DDBJ whole genome shotgun (WGS) entry which is preliminary data.</text>
</comment>
<evidence type="ECO:0000313" key="6">
    <source>
        <dbReference type="EMBL" id="SDL31184.1"/>
    </source>
</evidence>
<evidence type="ECO:0000259" key="4">
    <source>
        <dbReference type="PROSITE" id="PS51161"/>
    </source>
</evidence>
<dbReference type="PROSITE" id="PS51161">
    <property type="entry name" value="ATP_CONE"/>
    <property type="match status" value="1"/>
</dbReference>
<keyword evidence="7" id="KW-1185">Reference proteome</keyword>
<dbReference type="OrthoDB" id="1955101at2"/>
<dbReference type="Pfam" id="PF03477">
    <property type="entry name" value="ATP-cone"/>
    <property type="match status" value="1"/>
</dbReference>
<dbReference type="EMBL" id="JABFIF010000002">
    <property type="protein sequence ID" value="NOH15157.1"/>
    <property type="molecule type" value="Genomic_DNA"/>
</dbReference>
<accession>A0A240AZ01</accession>
<evidence type="ECO:0000256" key="1">
    <source>
        <dbReference type="ARBA" id="ARBA00022741"/>
    </source>
</evidence>
<feature type="domain" description="ATP-cone" evidence="4">
    <location>
        <begin position="1"/>
        <end position="89"/>
    </location>
</feature>
<dbReference type="RefSeq" id="WP_089867080.1">
    <property type="nucleotide sequence ID" value="NZ_CP173238.1"/>
</dbReference>
<keyword evidence="2 3" id="KW-0067">ATP-binding</keyword>
<dbReference type="EMBL" id="FNGL01000018">
    <property type="protein sequence ID" value="SDL31184.1"/>
    <property type="molecule type" value="Genomic_DNA"/>
</dbReference>
<dbReference type="GO" id="GO:0005524">
    <property type="term" value="F:ATP binding"/>
    <property type="evidence" value="ECO:0007669"/>
    <property type="project" value="UniProtKB-UniRule"/>
</dbReference>
<name>A0A240AZ01_CLOCO</name>